<dbReference type="Proteomes" id="UP001153636">
    <property type="component" value="Chromosome 10"/>
</dbReference>
<proteinExistence type="predicted"/>
<organism evidence="1 2">
    <name type="scientific">Psylliodes chrysocephalus</name>
    <dbReference type="NCBI Taxonomy" id="3402493"/>
    <lineage>
        <taxon>Eukaryota</taxon>
        <taxon>Metazoa</taxon>
        <taxon>Ecdysozoa</taxon>
        <taxon>Arthropoda</taxon>
        <taxon>Hexapoda</taxon>
        <taxon>Insecta</taxon>
        <taxon>Pterygota</taxon>
        <taxon>Neoptera</taxon>
        <taxon>Endopterygota</taxon>
        <taxon>Coleoptera</taxon>
        <taxon>Polyphaga</taxon>
        <taxon>Cucujiformia</taxon>
        <taxon>Chrysomeloidea</taxon>
        <taxon>Chrysomelidae</taxon>
        <taxon>Galerucinae</taxon>
        <taxon>Alticini</taxon>
        <taxon>Psylliodes</taxon>
    </lineage>
</organism>
<sequence length="187" mass="21718">MISGEQIEKIKMHYENTINITNNESDTHAIYKHVSLIASALESILKTESSRNRTAALCGQYIEMVQILLAFVRAERTGDWQLHLYSVQRMLPFFHAAGRNHYAKSAHAYLQLMLEFDNRMPKEEYDKFVASGYFTIRRTSKFWSGIWTDLTIEQVLMRSMKVEGGLTRGRGLTHSTIARWVIQFRPL</sequence>
<evidence type="ECO:0000313" key="1">
    <source>
        <dbReference type="EMBL" id="CAH1100906.1"/>
    </source>
</evidence>
<dbReference type="OrthoDB" id="6745948at2759"/>
<gene>
    <name evidence="1" type="ORF">PSYICH_LOCUS1875</name>
</gene>
<name>A0A9P0CGF4_9CUCU</name>
<reference evidence="1" key="1">
    <citation type="submission" date="2022-01" db="EMBL/GenBank/DDBJ databases">
        <authorList>
            <person name="King R."/>
        </authorList>
    </citation>
    <scope>NUCLEOTIDE SEQUENCE</scope>
</reference>
<dbReference type="AlphaFoldDB" id="A0A9P0CGF4"/>
<dbReference type="PANTHER" id="PTHR47018:SF3">
    <property type="entry name" value="MYCBP-ASSOCIATED PROTEIN"/>
    <property type="match status" value="1"/>
</dbReference>
<protein>
    <submittedName>
        <fullName evidence="1">Uncharacterized protein</fullName>
    </submittedName>
</protein>
<keyword evidence="2" id="KW-1185">Reference proteome</keyword>
<accession>A0A9P0CGF4</accession>
<dbReference type="EMBL" id="OV651822">
    <property type="protein sequence ID" value="CAH1100906.1"/>
    <property type="molecule type" value="Genomic_DNA"/>
</dbReference>
<dbReference type="PANTHER" id="PTHR47018">
    <property type="entry name" value="CXC DOMAIN-CONTAINING PROTEIN-RELATED"/>
    <property type="match status" value="1"/>
</dbReference>
<evidence type="ECO:0000313" key="2">
    <source>
        <dbReference type="Proteomes" id="UP001153636"/>
    </source>
</evidence>